<protein>
    <submittedName>
        <fullName evidence="1">Uncharacterized protein</fullName>
    </submittedName>
</protein>
<accession>A0A443VEA5</accession>
<proteinExistence type="predicted"/>
<dbReference type="AlphaFoldDB" id="A0A443VEA5"/>
<sequence length="64" mass="7013">MTQCAIKGHHLMPFLHAFEPEPGSSVIFFAIIIAETGSVEGVKSETQQSISVWLPRSRGAKLFV</sequence>
<comment type="caution">
    <text evidence="1">The sequence shown here is derived from an EMBL/GenBank/DDBJ whole genome shotgun (WGS) entry which is preliminary data.</text>
</comment>
<evidence type="ECO:0000313" key="1">
    <source>
        <dbReference type="EMBL" id="RWT14777.1"/>
    </source>
</evidence>
<name>A0A443VEA5_RAOPL</name>
<dbReference type="Proteomes" id="UP000288843">
    <property type="component" value="Unassembled WGS sequence"/>
</dbReference>
<reference evidence="1 2" key="1">
    <citation type="submission" date="2018-06" db="EMBL/GenBank/DDBJ databases">
        <title>Carbapenemase-producing Enterobacteriaceae present in wastewater treatment plant effluent and nearby surface waters in the US.</title>
        <authorList>
            <person name="Mathys D.A."/>
            <person name="Mollenkopf D.F."/>
            <person name="Feicht S.M."/>
            <person name="Adams R.J."/>
            <person name="Albers A.L."/>
            <person name="Stuever D.M."/>
            <person name="Daniels J.B."/>
            <person name="Wittum T.E."/>
        </authorList>
    </citation>
    <scope>NUCLEOTIDE SEQUENCE [LARGE SCALE GENOMIC DNA]</scope>
    <source>
        <strain evidence="1 2">GEO_47_Down_B</strain>
    </source>
</reference>
<dbReference type="EMBL" id="QKOX01000052">
    <property type="protein sequence ID" value="RWT14777.1"/>
    <property type="molecule type" value="Genomic_DNA"/>
</dbReference>
<evidence type="ECO:0000313" key="2">
    <source>
        <dbReference type="Proteomes" id="UP000288843"/>
    </source>
</evidence>
<organism evidence="1 2">
    <name type="scientific">Raoultella planticola</name>
    <name type="common">Klebsiella planticola</name>
    <dbReference type="NCBI Taxonomy" id="575"/>
    <lineage>
        <taxon>Bacteria</taxon>
        <taxon>Pseudomonadati</taxon>
        <taxon>Pseudomonadota</taxon>
        <taxon>Gammaproteobacteria</taxon>
        <taxon>Enterobacterales</taxon>
        <taxon>Enterobacteriaceae</taxon>
        <taxon>Klebsiella/Raoultella group</taxon>
        <taxon>Raoultella</taxon>
    </lineage>
</organism>
<gene>
    <name evidence="1" type="ORF">DN603_28495</name>
</gene>